<dbReference type="Gene3D" id="1.10.287.70">
    <property type="match status" value="1"/>
</dbReference>
<dbReference type="AlphaFoldDB" id="A0A1W0A3N0"/>
<evidence type="ECO:0000256" key="2">
    <source>
        <dbReference type="ARBA" id="ARBA00022448"/>
    </source>
</evidence>
<dbReference type="GO" id="GO:0005249">
    <property type="term" value="F:voltage-gated potassium channel activity"/>
    <property type="evidence" value="ECO:0007669"/>
    <property type="project" value="TreeGrafter"/>
</dbReference>
<feature type="region of interest" description="Disordered" evidence="7">
    <location>
        <begin position="1"/>
        <end position="35"/>
    </location>
</feature>
<dbReference type="EMBL" id="JNBS01000535">
    <property type="protein sequence ID" value="OQS04892.1"/>
    <property type="molecule type" value="Genomic_DNA"/>
</dbReference>
<keyword evidence="3 8" id="KW-0812">Transmembrane</keyword>
<evidence type="ECO:0000259" key="9">
    <source>
        <dbReference type="PROSITE" id="PS50042"/>
    </source>
</evidence>
<name>A0A1W0A3N0_9STRA</name>
<reference evidence="10 11" key="1">
    <citation type="journal article" date="2014" name="Genome Biol. Evol.">
        <title>The secreted proteins of Achlya hypogyna and Thraustotheca clavata identify the ancestral oomycete secretome and reveal gene acquisitions by horizontal gene transfer.</title>
        <authorList>
            <person name="Misner I."/>
            <person name="Blouin N."/>
            <person name="Leonard G."/>
            <person name="Richards T.A."/>
            <person name="Lane C.E."/>
        </authorList>
    </citation>
    <scope>NUCLEOTIDE SEQUENCE [LARGE SCALE GENOMIC DNA]</scope>
    <source>
        <strain evidence="10 11">ATCC 34112</strain>
    </source>
</reference>
<evidence type="ECO:0000256" key="8">
    <source>
        <dbReference type="SAM" id="Phobius"/>
    </source>
</evidence>
<dbReference type="InterPro" id="IPR051413">
    <property type="entry name" value="K/Na_HCN_channel"/>
</dbReference>
<evidence type="ECO:0000256" key="6">
    <source>
        <dbReference type="ARBA" id="ARBA00023136"/>
    </source>
</evidence>
<dbReference type="InterPro" id="IPR014710">
    <property type="entry name" value="RmlC-like_jellyroll"/>
</dbReference>
<dbReference type="PROSITE" id="PS50042">
    <property type="entry name" value="CNMP_BINDING_3"/>
    <property type="match status" value="1"/>
</dbReference>
<gene>
    <name evidence="10" type="ORF">THRCLA_02910</name>
</gene>
<keyword evidence="5" id="KW-0406">Ion transport</keyword>
<feature type="transmembrane region" description="Helical" evidence="8">
    <location>
        <begin position="199"/>
        <end position="218"/>
    </location>
</feature>
<dbReference type="GO" id="GO:0035725">
    <property type="term" value="P:sodium ion transmembrane transport"/>
    <property type="evidence" value="ECO:0007669"/>
    <property type="project" value="TreeGrafter"/>
</dbReference>
<comment type="caution">
    <text evidence="10">The sequence shown here is derived from an EMBL/GenBank/DDBJ whole genome shotgun (WGS) entry which is preliminary data.</text>
</comment>
<evidence type="ECO:0000256" key="4">
    <source>
        <dbReference type="ARBA" id="ARBA00022989"/>
    </source>
</evidence>
<comment type="subcellular location">
    <subcellularLocation>
        <location evidence="1">Membrane</location>
        <topology evidence="1">Multi-pass membrane protein</topology>
    </subcellularLocation>
</comment>
<protein>
    <submittedName>
        <fullName evidence="10">Voltage-gated Ion Channel (VIC) Superfamily</fullName>
    </submittedName>
</protein>
<dbReference type="Pfam" id="PF00027">
    <property type="entry name" value="cNMP_binding"/>
    <property type="match status" value="1"/>
</dbReference>
<feature type="transmembrane region" description="Helical" evidence="8">
    <location>
        <begin position="238"/>
        <end position="257"/>
    </location>
</feature>
<feature type="domain" description="Cyclic nucleotide-binding" evidence="9">
    <location>
        <begin position="522"/>
        <end position="638"/>
    </location>
</feature>
<sequence>MQVQPLQVDGPTRAGPILPSVHDVENENDESDEGEAMDLVNMRRIESNLIQQDDGDNHVSAYMSRQAERAEVTGLSPMEEIKLAQGELAAKAAQKGENDLHGPNPLQKRRHLWKVVKSSVLSGATHSHLPQASISTIDTEVARITKELEHDVENMTAAQALNFVESVAKGENIIKSRADNQSARRIPWYLINPSGRFRVQWDILSVVLIIYNGFYIPLSLAFGQDDANQTLITLDQAQWIFSILYLADVGVNFFSAYEARGKVETRWTVIVKKYLKTWFFLDIIAALPLDQLVSVGTSADASDAIRLNNIFRYLRVFKLFRMLSFMRILHRLEYVLLIRSNVSSLLKFCLLVFLTSHWFSCIFYFISDANPSGWVNRQGLQNGTLYAKYVNAFYWSIMTMTTVGYGDVCAGNTQERAFAIFAMIIGAWIFAYGITNVVATVANFNPNDTIFQRKMDRVNAYMDRRDLPIALRSEIREFLLNARLSTDSKLKNETKILGELSALLRSKIALAINDSVLNKMPFFQGADHNFLMELALCMKMVCFPPHEEVIIEGEIGEEMFFIFRGAVEVLQGGQQICVLGEQQYFGEMAILNQNCRRTASVRTLCFCELRMLTRQKFLLALTHYPAMRQRIAKIVHSRDQMSQKNSILRLRPSIQPTSMVEKMAVSVARSSALFESTPERQLGTTLERISQMDLQSQERYDQSVNIQEIIQKLVETQDMLVVEIGRLEEKLEQKLKDNS</sequence>
<feature type="compositionally biased region" description="Acidic residues" evidence="7">
    <location>
        <begin position="26"/>
        <end position="35"/>
    </location>
</feature>
<proteinExistence type="predicted"/>
<dbReference type="GO" id="GO:0003254">
    <property type="term" value="P:regulation of membrane depolarization"/>
    <property type="evidence" value="ECO:0007669"/>
    <property type="project" value="TreeGrafter"/>
</dbReference>
<evidence type="ECO:0000256" key="5">
    <source>
        <dbReference type="ARBA" id="ARBA00023065"/>
    </source>
</evidence>
<keyword evidence="4 8" id="KW-1133">Transmembrane helix</keyword>
<evidence type="ECO:0000256" key="7">
    <source>
        <dbReference type="SAM" id="MobiDB-lite"/>
    </source>
</evidence>
<keyword evidence="2" id="KW-0813">Transport</keyword>
<dbReference type="InterPro" id="IPR018488">
    <property type="entry name" value="cNMP-bd_CS"/>
</dbReference>
<dbReference type="Pfam" id="PF00520">
    <property type="entry name" value="Ion_trans"/>
    <property type="match status" value="1"/>
</dbReference>
<dbReference type="InterPro" id="IPR000595">
    <property type="entry name" value="cNMP-bd_dom"/>
</dbReference>
<dbReference type="OrthoDB" id="426293at2759"/>
<dbReference type="SUPFAM" id="SSF51206">
    <property type="entry name" value="cAMP-binding domain-like"/>
    <property type="match status" value="1"/>
</dbReference>
<evidence type="ECO:0000256" key="3">
    <source>
        <dbReference type="ARBA" id="ARBA00022692"/>
    </source>
</evidence>
<dbReference type="FunFam" id="1.10.287.70:FF:000123">
    <property type="entry name" value="Potassium channel KAT3"/>
    <property type="match status" value="1"/>
</dbReference>
<dbReference type="PANTHER" id="PTHR45689">
    <property type="entry name" value="I[[H]] CHANNEL, ISOFORM E"/>
    <property type="match status" value="1"/>
</dbReference>
<dbReference type="Gene3D" id="2.60.120.10">
    <property type="entry name" value="Jelly Rolls"/>
    <property type="match status" value="1"/>
</dbReference>
<dbReference type="PROSITE" id="PS00889">
    <property type="entry name" value="CNMP_BINDING_2"/>
    <property type="match status" value="1"/>
</dbReference>
<dbReference type="PROSITE" id="PS00888">
    <property type="entry name" value="CNMP_BINDING_1"/>
    <property type="match status" value="1"/>
</dbReference>
<feature type="transmembrane region" description="Helical" evidence="8">
    <location>
        <begin position="417"/>
        <end position="439"/>
    </location>
</feature>
<feature type="transmembrane region" description="Helical" evidence="8">
    <location>
        <begin position="345"/>
        <end position="366"/>
    </location>
</feature>
<dbReference type="InterPro" id="IPR018490">
    <property type="entry name" value="cNMP-bd_dom_sf"/>
</dbReference>
<dbReference type="GO" id="GO:0098855">
    <property type="term" value="C:HCN channel complex"/>
    <property type="evidence" value="ECO:0007669"/>
    <property type="project" value="TreeGrafter"/>
</dbReference>
<keyword evidence="11" id="KW-1185">Reference proteome</keyword>
<organism evidence="10 11">
    <name type="scientific">Thraustotheca clavata</name>
    <dbReference type="NCBI Taxonomy" id="74557"/>
    <lineage>
        <taxon>Eukaryota</taxon>
        <taxon>Sar</taxon>
        <taxon>Stramenopiles</taxon>
        <taxon>Oomycota</taxon>
        <taxon>Saprolegniomycetes</taxon>
        <taxon>Saprolegniales</taxon>
        <taxon>Achlyaceae</taxon>
        <taxon>Thraustotheca</taxon>
    </lineage>
</organism>
<dbReference type="InterPro" id="IPR005821">
    <property type="entry name" value="Ion_trans_dom"/>
</dbReference>
<evidence type="ECO:0000313" key="11">
    <source>
        <dbReference type="Proteomes" id="UP000243217"/>
    </source>
</evidence>
<dbReference type="Proteomes" id="UP000243217">
    <property type="component" value="Unassembled WGS sequence"/>
</dbReference>
<dbReference type="SUPFAM" id="SSF81324">
    <property type="entry name" value="Voltage-gated potassium channels"/>
    <property type="match status" value="1"/>
</dbReference>
<feature type="transmembrane region" description="Helical" evidence="8">
    <location>
        <begin position="386"/>
        <end position="405"/>
    </location>
</feature>
<keyword evidence="6 8" id="KW-0472">Membrane</keyword>
<dbReference type="Gene3D" id="1.10.287.630">
    <property type="entry name" value="Helix hairpin bin"/>
    <property type="match status" value="1"/>
</dbReference>
<evidence type="ECO:0000256" key="1">
    <source>
        <dbReference type="ARBA" id="ARBA00004141"/>
    </source>
</evidence>
<dbReference type="PANTHER" id="PTHR45689:SF5">
    <property type="entry name" value="I[[H]] CHANNEL, ISOFORM E"/>
    <property type="match status" value="1"/>
</dbReference>
<evidence type="ECO:0000313" key="10">
    <source>
        <dbReference type="EMBL" id="OQS04892.1"/>
    </source>
</evidence>
<dbReference type="CDD" id="cd00038">
    <property type="entry name" value="CAP_ED"/>
    <property type="match status" value="1"/>
</dbReference>
<dbReference type="SMART" id="SM00100">
    <property type="entry name" value="cNMP"/>
    <property type="match status" value="1"/>
</dbReference>
<accession>A0A1W0A3N0</accession>